<evidence type="ECO:0000313" key="10">
    <source>
        <dbReference type="EMBL" id="GER49007.1"/>
    </source>
</evidence>
<evidence type="ECO:0000259" key="9">
    <source>
        <dbReference type="PROSITE" id="PS51925"/>
    </source>
</evidence>
<feature type="domain" description="C3H1-type" evidence="7">
    <location>
        <begin position="964"/>
        <end position="991"/>
    </location>
</feature>
<feature type="compositionally biased region" description="Low complexity" evidence="6">
    <location>
        <begin position="494"/>
        <end position="510"/>
    </location>
</feature>
<feature type="domain" description="GYF" evidence="8">
    <location>
        <begin position="540"/>
        <end position="593"/>
    </location>
</feature>
<accession>A0A5A7QX83</accession>
<evidence type="ECO:0000256" key="3">
    <source>
        <dbReference type="ARBA" id="ARBA00022833"/>
    </source>
</evidence>
<evidence type="ECO:0000256" key="5">
    <source>
        <dbReference type="PROSITE-ProRule" id="PRU00723"/>
    </source>
</evidence>
<feature type="region of interest" description="Disordered" evidence="6">
    <location>
        <begin position="258"/>
        <end position="283"/>
    </location>
</feature>
<dbReference type="InterPro" id="IPR013083">
    <property type="entry name" value="Znf_RING/FYVE/PHD"/>
</dbReference>
<evidence type="ECO:0000256" key="2">
    <source>
        <dbReference type="ARBA" id="ARBA00022771"/>
    </source>
</evidence>
<dbReference type="PROSITE" id="PS51925">
    <property type="entry name" value="SWIB_MDM2"/>
    <property type="match status" value="1"/>
</dbReference>
<feature type="zinc finger region" description="C3H1-type" evidence="5">
    <location>
        <begin position="964"/>
        <end position="991"/>
    </location>
</feature>
<dbReference type="PANTHER" id="PTHR46695:SF4">
    <property type="entry name" value="ZINC FINGER CCCH DOMAIN-CONTAINING PROTEIN 44"/>
    <property type="match status" value="1"/>
</dbReference>
<dbReference type="InterPro" id="IPR035445">
    <property type="entry name" value="GYF-like_dom_sf"/>
</dbReference>
<gene>
    <name evidence="10" type="ORF">STAS_26213</name>
</gene>
<dbReference type="SMART" id="SM00151">
    <property type="entry name" value="SWIB"/>
    <property type="match status" value="1"/>
</dbReference>
<feature type="compositionally biased region" description="Polar residues" evidence="6">
    <location>
        <begin position="520"/>
        <end position="535"/>
    </location>
</feature>
<name>A0A5A7QX83_STRAF</name>
<dbReference type="GO" id="GO:0003677">
    <property type="term" value="F:DNA binding"/>
    <property type="evidence" value="ECO:0007669"/>
    <property type="project" value="UniProtKB-KW"/>
</dbReference>
<feature type="region of interest" description="Disordered" evidence="6">
    <location>
        <begin position="1173"/>
        <end position="1204"/>
    </location>
</feature>
<dbReference type="SMART" id="SM00444">
    <property type="entry name" value="GYF"/>
    <property type="match status" value="2"/>
</dbReference>
<feature type="compositionally biased region" description="Basic and acidic residues" evidence="6">
    <location>
        <begin position="1181"/>
        <end position="1192"/>
    </location>
</feature>
<feature type="compositionally biased region" description="Basic and acidic residues" evidence="6">
    <location>
        <begin position="458"/>
        <end position="472"/>
    </location>
</feature>
<dbReference type="GO" id="GO:0008270">
    <property type="term" value="F:zinc ion binding"/>
    <property type="evidence" value="ECO:0007669"/>
    <property type="project" value="UniProtKB-KW"/>
</dbReference>
<dbReference type="PANTHER" id="PTHR46695">
    <property type="entry name" value="ZINC FINGER CCCH DOMAIN-CONTAINING PROTEIN 44-RELATED"/>
    <property type="match status" value="1"/>
</dbReference>
<dbReference type="InterPro" id="IPR019835">
    <property type="entry name" value="SWIB_domain"/>
</dbReference>
<organism evidence="10 11">
    <name type="scientific">Striga asiatica</name>
    <name type="common">Asiatic witchweed</name>
    <name type="synonym">Buchnera asiatica</name>
    <dbReference type="NCBI Taxonomy" id="4170"/>
    <lineage>
        <taxon>Eukaryota</taxon>
        <taxon>Viridiplantae</taxon>
        <taxon>Streptophyta</taxon>
        <taxon>Embryophyta</taxon>
        <taxon>Tracheophyta</taxon>
        <taxon>Spermatophyta</taxon>
        <taxon>Magnoliopsida</taxon>
        <taxon>eudicotyledons</taxon>
        <taxon>Gunneridae</taxon>
        <taxon>Pentapetalae</taxon>
        <taxon>asterids</taxon>
        <taxon>lamiids</taxon>
        <taxon>Lamiales</taxon>
        <taxon>Orobanchaceae</taxon>
        <taxon>Buchnereae</taxon>
        <taxon>Striga</taxon>
    </lineage>
</organism>
<feature type="compositionally biased region" description="Polar residues" evidence="6">
    <location>
        <begin position="636"/>
        <end position="647"/>
    </location>
</feature>
<dbReference type="SMART" id="SM00249">
    <property type="entry name" value="PHD"/>
    <property type="match status" value="1"/>
</dbReference>
<keyword evidence="1 5" id="KW-0479">Metal-binding</keyword>
<keyword evidence="4" id="KW-0238">DNA-binding</keyword>
<dbReference type="SUPFAM" id="SSF90229">
    <property type="entry name" value="CCCH zinc finger"/>
    <property type="match status" value="1"/>
</dbReference>
<dbReference type="Pfam" id="PF02213">
    <property type="entry name" value="GYF"/>
    <property type="match status" value="2"/>
</dbReference>
<feature type="domain" description="GYF" evidence="8">
    <location>
        <begin position="1085"/>
        <end position="1138"/>
    </location>
</feature>
<feature type="region of interest" description="Disordered" evidence="6">
    <location>
        <begin position="999"/>
        <end position="1046"/>
    </location>
</feature>
<dbReference type="OrthoDB" id="6415790at2759"/>
<dbReference type="InterPro" id="IPR036855">
    <property type="entry name" value="Znf_CCCH_sf"/>
</dbReference>
<dbReference type="FunFam" id="3.30.40.10:FF:000303">
    <property type="entry name" value="Zinc finger CCCH domain-containing protein 19"/>
    <property type="match status" value="1"/>
</dbReference>
<dbReference type="EMBL" id="BKCP01008404">
    <property type="protein sequence ID" value="GER49007.1"/>
    <property type="molecule type" value="Genomic_DNA"/>
</dbReference>
<dbReference type="InterPro" id="IPR003121">
    <property type="entry name" value="SWIB_MDM2_domain"/>
</dbReference>
<evidence type="ECO:0000256" key="1">
    <source>
        <dbReference type="ARBA" id="ARBA00022723"/>
    </source>
</evidence>
<dbReference type="InterPro" id="IPR001965">
    <property type="entry name" value="Znf_PHD"/>
</dbReference>
<keyword evidence="3 5" id="KW-0862">Zinc</keyword>
<feature type="compositionally biased region" description="Basic and acidic residues" evidence="6">
    <location>
        <begin position="1000"/>
        <end position="1018"/>
    </location>
</feature>
<feature type="region of interest" description="Disordered" evidence="6">
    <location>
        <begin position="45"/>
        <end position="74"/>
    </location>
</feature>
<dbReference type="SUPFAM" id="SSF55277">
    <property type="entry name" value="GYF domain"/>
    <property type="match status" value="2"/>
</dbReference>
<dbReference type="PROSITE" id="PS50103">
    <property type="entry name" value="ZF_C3H1"/>
    <property type="match status" value="1"/>
</dbReference>
<keyword evidence="2 5" id="KW-0863">Zinc-finger</keyword>
<dbReference type="SUPFAM" id="SSF57903">
    <property type="entry name" value="FYVE/PHD zinc finger"/>
    <property type="match status" value="1"/>
</dbReference>
<dbReference type="InterPro" id="IPR036885">
    <property type="entry name" value="SWIB_MDM2_dom_sf"/>
</dbReference>
<dbReference type="SUPFAM" id="SSF47592">
    <property type="entry name" value="SWIB/MDM2 domain"/>
    <property type="match status" value="1"/>
</dbReference>
<protein>
    <submittedName>
        <fullName evidence="10">Zinc finger CCCH domain-containing protein 44</fullName>
    </submittedName>
</protein>
<evidence type="ECO:0000313" key="11">
    <source>
        <dbReference type="Proteomes" id="UP000325081"/>
    </source>
</evidence>
<feature type="region of interest" description="Disordered" evidence="6">
    <location>
        <begin position="623"/>
        <end position="647"/>
    </location>
</feature>
<sequence>MVNIDTLLAVVAQTQGFEDEAVIPEDAPLREAVVAPAPGTEICAVGKRKRGRPPKGQQRVKPPPPQPKRSKMAEDEEEEDVCFICFDGGSLVLCDRKGCPKAYHPACIKRDEAFFRSKAKWNCGWHICSVCRKASYSMCYTCTYSLCKGCTEYTDYVRIRGNKGFCSTCMKTIMLIENKDQPNNEIKIDFDDQTSWEYLFKVYWVILKEKLSLTLNELTLVKKPQKDVTAVGYIPSRSILIPTAVSVEIPVTCSSTDALDSKKSDVENDLPPPTDPNNAETLNDGFGIVELTKQSMDKAMQETGIEEATDEPGIERDQDNLNTTKDTNKPCICKNTNEGSGKSGVAHCTEWATKNLLEFVARMKDGDVSAMSIFGVQTLLIEYINRNNLWDRRRKSQIKCDPGLKSIFGKARVGHIEMLKLLESHILVKEDCQNDSSIPAGFVSSVRSDGEVDELEEDVKSGDSSKKGKEESSVQAQDSTNDNADAGESNSPDNYTNQENTNNLTTNGTNDQDMQRSDLDTSTATASVENSPSPNITEIEKLWHYRDPDGKIRGPFSMLQLRECSTTGLYAPDMRIWTYDEQYDSVFLTDALSGRFNGASDSSNSVSQWEERGSGEIKVIIEGANVSGEESEKVDTPSNDASVSSKNDAGALEVDNFSSSPRCWDFLTDNSNHTDNSDVNSDVQTHRLLPPPRLEEKHELLMTCGQECENFPHAEPEHGEIEKSSTGLLQNPIASGREVQNVDNNLKSLNIDLSSNYTGLAKLPVSDKQVQTVGFLELLSSAPRPDHLTDTKNPDFANFPVQISEMVNELCKFPFAFSLKPPETTCQEHAVATSAAPSNPPPPNMASWLASANEPIEFDALGEESVSDLLAEVDAMESRGDPHSPSAASKFAREFLEDCKDECFGSIEELGVKNDALMRQERETNAPGGVGSGPPDICVGPGLGLGWDGPRKYGLRAQWGRSMAKGQRVCKFYESGHCRKGAFCDYLHPAHVETLQMLKSPEERSRRISETPELHFDPKMNPNYESDKEDTKSADVSKADKEERTVCTRNRARKKIKSLQSSVLETSPTHPSVENSQPKSIIETENLWHHRDPNSKIQGPFSMIQLRKWSMTGLFPADMRIWTNHEQYNSLLLTDYLAGKFHLASDTSNSSGIQNEEEEVPTDEIRVLSEITSVNNGHSNRASESENGKKSETGPIMDVLSPNLPKPAEIEPALPVEIQIPIHSLEILELLGRTPRPNNENHEFMNFPGPNPAQTWSSGPSKMSETIEFDSLGEEYVSDLLAEVDAMESKQQQQCGTRLSSPTSAIKFARELMEYCRDEDDCFSSTGGEQLSARSIS</sequence>
<comment type="caution">
    <text evidence="10">The sequence shown here is derived from an EMBL/GenBank/DDBJ whole genome shotgun (WGS) entry which is preliminary data.</text>
</comment>
<dbReference type="Proteomes" id="UP000325081">
    <property type="component" value="Unassembled WGS sequence"/>
</dbReference>
<keyword evidence="11" id="KW-1185">Reference proteome</keyword>
<dbReference type="CDD" id="cd10567">
    <property type="entry name" value="SWIB-MDM2_like"/>
    <property type="match status" value="1"/>
</dbReference>
<dbReference type="SMART" id="SM00356">
    <property type="entry name" value="ZnF_C3H1"/>
    <property type="match status" value="1"/>
</dbReference>
<proteinExistence type="predicted"/>
<dbReference type="Gene3D" id="1.10.245.10">
    <property type="entry name" value="SWIB/MDM2 domain"/>
    <property type="match status" value="1"/>
</dbReference>
<dbReference type="PROSITE" id="PS50829">
    <property type="entry name" value="GYF"/>
    <property type="match status" value="2"/>
</dbReference>
<dbReference type="InterPro" id="IPR000571">
    <property type="entry name" value="Znf_CCCH"/>
</dbReference>
<evidence type="ECO:0000259" key="8">
    <source>
        <dbReference type="PROSITE" id="PS50829"/>
    </source>
</evidence>
<feature type="compositionally biased region" description="Basic and acidic residues" evidence="6">
    <location>
        <begin position="1025"/>
        <end position="1046"/>
    </location>
</feature>
<evidence type="ECO:0000256" key="6">
    <source>
        <dbReference type="SAM" id="MobiDB-lite"/>
    </source>
</evidence>
<reference evidence="11" key="1">
    <citation type="journal article" date="2019" name="Curr. Biol.">
        <title>Genome Sequence of Striga asiatica Provides Insight into the Evolution of Plant Parasitism.</title>
        <authorList>
            <person name="Yoshida S."/>
            <person name="Kim S."/>
            <person name="Wafula E.K."/>
            <person name="Tanskanen J."/>
            <person name="Kim Y.M."/>
            <person name="Honaas L."/>
            <person name="Yang Z."/>
            <person name="Spallek T."/>
            <person name="Conn C.E."/>
            <person name="Ichihashi Y."/>
            <person name="Cheong K."/>
            <person name="Cui S."/>
            <person name="Der J.P."/>
            <person name="Gundlach H."/>
            <person name="Jiao Y."/>
            <person name="Hori C."/>
            <person name="Ishida J.K."/>
            <person name="Kasahara H."/>
            <person name="Kiba T."/>
            <person name="Kim M.S."/>
            <person name="Koo N."/>
            <person name="Laohavisit A."/>
            <person name="Lee Y.H."/>
            <person name="Lumba S."/>
            <person name="McCourt P."/>
            <person name="Mortimer J.C."/>
            <person name="Mutuku J.M."/>
            <person name="Nomura T."/>
            <person name="Sasaki-Sekimoto Y."/>
            <person name="Seto Y."/>
            <person name="Wang Y."/>
            <person name="Wakatake T."/>
            <person name="Sakakibara H."/>
            <person name="Demura T."/>
            <person name="Yamaguchi S."/>
            <person name="Yoneyama K."/>
            <person name="Manabe R.I."/>
            <person name="Nelson D.C."/>
            <person name="Schulman A.H."/>
            <person name="Timko M.P."/>
            <person name="dePamphilis C.W."/>
            <person name="Choi D."/>
            <person name="Shirasu K."/>
        </authorList>
    </citation>
    <scope>NUCLEOTIDE SEQUENCE [LARGE SCALE GENOMIC DNA]</scope>
    <source>
        <strain evidence="11">cv. UVA1</strain>
    </source>
</reference>
<feature type="domain" description="DM2" evidence="9">
    <location>
        <begin position="345"/>
        <end position="428"/>
    </location>
</feature>
<evidence type="ECO:0000259" key="7">
    <source>
        <dbReference type="PROSITE" id="PS50103"/>
    </source>
</evidence>
<dbReference type="Gene3D" id="3.30.1490.40">
    <property type="match status" value="2"/>
</dbReference>
<feature type="region of interest" description="Disordered" evidence="6">
    <location>
        <begin position="443"/>
        <end position="535"/>
    </location>
</feature>
<dbReference type="Gene3D" id="3.30.40.10">
    <property type="entry name" value="Zinc/RING finger domain, C3HC4 (zinc finger)"/>
    <property type="match status" value="1"/>
</dbReference>
<dbReference type="Gene3D" id="4.10.1000.10">
    <property type="entry name" value="Zinc finger, CCCH-type"/>
    <property type="match status" value="1"/>
</dbReference>
<dbReference type="Pfam" id="PF02201">
    <property type="entry name" value="SWIB"/>
    <property type="match status" value="1"/>
</dbReference>
<dbReference type="InterPro" id="IPR011011">
    <property type="entry name" value="Znf_FYVE_PHD"/>
</dbReference>
<evidence type="ECO:0000256" key="4">
    <source>
        <dbReference type="ARBA" id="ARBA00023125"/>
    </source>
</evidence>
<feature type="compositionally biased region" description="Polar residues" evidence="6">
    <location>
        <begin position="475"/>
        <end position="493"/>
    </location>
</feature>
<dbReference type="CDD" id="cd15568">
    <property type="entry name" value="PHD5_NSD"/>
    <property type="match status" value="1"/>
</dbReference>
<dbReference type="InterPro" id="IPR003169">
    <property type="entry name" value="GYF"/>
</dbReference>